<sequence length="528" mass="60867">MEREPRPLREKIAESLGLKEKELSALEDLRSLRIARGLDEPWGAADATEHGLFERRRRYYAELSNAWLSTLCTFPTEILLELFYAMQDVSRETGYITTPAEVTITHVCRYWRQLAISTPDLWNVFQYDGEESKRFPVDRLEVYLNRSKDRPFDIWLDFSNTFPGRLYPEMILRPLFPHSERWRTFHILSDDNTLFGDLHEELRKLNTPNLEVLGLCPEVSGHHSWGTGVRVAAWTPNVFIQSPSLKYARLDVGSFYELRPPLTSVVELRIENRFDDSLRDVMLTAEFIDSIFRLPNLEALSIFKMDLDIPDEALPITRPRIEAKRLQHFRCNWDRANNLGSYFLLHVAAPCLESYAITDLYLGTENQQFPFSRSETDEDPFPSLQTVAFLGASVDAGSVDHLLGMMTTMKKVKHFVLSTAANSPPNERQFPLYLAAHGVEVGAWPDLEKITFNADYLSWRDALEPLVKGFPKLNHLFVPKQAFDSVRPEVRERLLRAIELVALEDTDPLIPLYWCPCGEWLDSPSEAI</sequence>
<dbReference type="OrthoDB" id="3023006at2759"/>
<keyword evidence="2" id="KW-1185">Reference proteome</keyword>
<name>A0A8H6I460_9AGAR</name>
<evidence type="ECO:0000313" key="2">
    <source>
        <dbReference type="Proteomes" id="UP000521943"/>
    </source>
</evidence>
<dbReference type="EMBL" id="JACGCI010000018">
    <property type="protein sequence ID" value="KAF6758578.1"/>
    <property type="molecule type" value="Genomic_DNA"/>
</dbReference>
<dbReference type="Proteomes" id="UP000521943">
    <property type="component" value="Unassembled WGS sequence"/>
</dbReference>
<reference evidence="1 2" key="1">
    <citation type="submission" date="2020-07" db="EMBL/GenBank/DDBJ databases">
        <title>Comparative genomics of pyrophilous fungi reveals a link between fire events and developmental genes.</title>
        <authorList>
            <consortium name="DOE Joint Genome Institute"/>
            <person name="Steindorff A.S."/>
            <person name="Carver A."/>
            <person name="Calhoun S."/>
            <person name="Stillman K."/>
            <person name="Liu H."/>
            <person name="Lipzen A."/>
            <person name="Pangilinan J."/>
            <person name="Labutti K."/>
            <person name="Bruns T.D."/>
            <person name="Grigoriev I.V."/>
        </authorList>
    </citation>
    <scope>NUCLEOTIDE SEQUENCE [LARGE SCALE GENOMIC DNA]</scope>
    <source>
        <strain evidence="1 2">CBS 144469</strain>
    </source>
</reference>
<protein>
    <recommendedName>
        <fullName evidence="3">F-box domain-containing protein</fullName>
    </recommendedName>
</protein>
<comment type="caution">
    <text evidence="1">The sequence shown here is derived from an EMBL/GenBank/DDBJ whole genome shotgun (WGS) entry which is preliminary data.</text>
</comment>
<evidence type="ECO:0000313" key="1">
    <source>
        <dbReference type="EMBL" id="KAF6758578.1"/>
    </source>
</evidence>
<proteinExistence type="predicted"/>
<accession>A0A8H6I460</accession>
<gene>
    <name evidence="1" type="ORF">DFP72DRAFT_176498</name>
</gene>
<dbReference type="AlphaFoldDB" id="A0A8H6I460"/>
<evidence type="ECO:0008006" key="3">
    <source>
        <dbReference type="Google" id="ProtNLM"/>
    </source>
</evidence>
<organism evidence="1 2">
    <name type="scientific">Ephemerocybe angulata</name>
    <dbReference type="NCBI Taxonomy" id="980116"/>
    <lineage>
        <taxon>Eukaryota</taxon>
        <taxon>Fungi</taxon>
        <taxon>Dikarya</taxon>
        <taxon>Basidiomycota</taxon>
        <taxon>Agaricomycotina</taxon>
        <taxon>Agaricomycetes</taxon>
        <taxon>Agaricomycetidae</taxon>
        <taxon>Agaricales</taxon>
        <taxon>Agaricineae</taxon>
        <taxon>Psathyrellaceae</taxon>
        <taxon>Ephemerocybe</taxon>
    </lineage>
</organism>